<protein>
    <submittedName>
        <fullName evidence="2">AAA family ATPase</fullName>
    </submittedName>
</protein>
<dbReference type="InterPro" id="IPR014555">
    <property type="entry name" value="RecF-like"/>
</dbReference>
<gene>
    <name evidence="2" type="ORF">L0664_02405</name>
</gene>
<dbReference type="PANTHER" id="PTHR32182">
    <property type="entry name" value="DNA REPLICATION AND REPAIR PROTEIN RECF"/>
    <property type="match status" value="1"/>
</dbReference>
<dbReference type="SUPFAM" id="SSF52540">
    <property type="entry name" value="P-loop containing nucleoside triphosphate hydrolases"/>
    <property type="match status" value="1"/>
</dbReference>
<dbReference type="Proteomes" id="UP001200557">
    <property type="component" value="Unassembled WGS sequence"/>
</dbReference>
<proteinExistence type="predicted"/>
<evidence type="ECO:0000313" key="2">
    <source>
        <dbReference type="EMBL" id="MCF2869909.1"/>
    </source>
</evidence>
<sequence>MARIDKISISGFKSIAKLNLDIKDINVLIGGNGSGKSNFIGVFKFLREITEGRLENYVKKSGGADSILHFGSKQTSEISLHVYLNDHVDQYEISLSPTVEDGLVPTSETVYFWKKNSYPHPYAEGLSSAGAEAAISSKSSASVRAHVRSALQSWRVYHFHDTSDTSPLKKTANVDDNRYFRADGANLPAFLYLLKTKHEEEYRMIRNTIRRIAPFFDDFVLEPRSLDEDRIRLEWMHRGTESYFDVSSFSDGTLRFIALTILLLQPEQYKPSVILLDEPELGLHPSAITVLGALVRQASKDVQVIISTQSPMLLDMFEPEEVVVVQHDGGASSFERLDKSDLGEWLDDYSLGELWEKNEIGGRPGGQ</sequence>
<dbReference type="EMBL" id="JAKGAQ010000001">
    <property type="protein sequence ID" value="MCF2869909.1"/>
    <property type="molecule type" value="Genomic_DNA"/>
</dbReference>
<organism evidence="2 3">
    <name type="scientific">Octadecabacter dasysiphoniae</name>
    <dbReference type="NCBI Taxonomy" id="2909341"/>
    <lineage>
        <taxon>Bacteria</taxon>
        <taxon>Pseudomonadati</taxon>
        <taxon>Pseudomonadota</taxon>
        <taxon>Alphaproteobacteria</taxon>
        <taxon>Rhodobacterales</taxon>
        <taxon>Roseobacteraceae</taxon>
        <taxon>Octadecabacter</taxon>
    </lineage>
</organism>
<feature type="domain" description="ATPase AAA-type core" evidence="1">
    <location>
        <begin position="25"/>
        <end position="315"/>
    </location>
</feature>
<dbReference type="InterPro" id="IPR003959">
    <property type="entry name" value="ATPase_AAA_core"/>
</dbReference>
<dbReference type="InterPro" id="IPR027417">
    <property type="entry name" value="P-loop_NTPase"/>
</dbReference>
<comment type="caution">
    <text evidence="2">The sequence shown here is derived from an EMBL/GenBank/DDBJ whole genome shotgun (WGS) entry which is preliminary data.</text>
</comment>
<dbReference type="CDD" id="cd00267">
    <property type="entry name" value="ABC_ATPase"/>
    <property type="match status" value="1"/>
</dbReference>
<dbReference type="Pfam" id="PF13304">
    <property type="entry name" value="AAA_21"/>
    <property type="match status" value="1"/>
</dbReference>
<dbReference type="PIRSF" id="PIRSF029347">
    <property type="entry name" value="RecF"/>
    <property type="match status" value="1"/>
</dbReference>
<evidence type="ECO:0000259" key="1">
    <source>
        <dbReference type="Pfam" id="PF13304"/>
    </source>
</evidence>
<accession>A0ABS9CU29</accession>
<reference evidence="2 3" key="1">
    <citation type="submission" date="2022-01" db="EMBL/GenBank/DDBJ databases">
        <title>Octadecabacter sp. nov., isolated from a marine alga.</title>
        <authorList>
            <person name="Jin M.S."/>
            <person name="Kim H.M."/>
            <person name="Han D.M."/>
            <person name="Jung J.J."/>
            <person name="Jeon C.O."/>
        </authorList>
    </citation>
    <scope>NUCLEOTIDE SEQUENCE [LARGE SCALE GENOMIC DNA]</scope>
    <source>
        <strain evidence="2 3">G9-8</strain>
    </source>
</reference>
<evidence type="ECO:0000313" key="3">
    <source>
        <dbReference type="Proteomes" id="UP001200557"/>
    </source>
</evidence>
<name>A0ABS9CU29_9RHOB</name>
<dbReference type="Gene3D" id="3.40.50.300">
    <property type="entry name" value="P-loop containing nucleotide triphosphate hydrolases"/>
    <property type="match status" value="1"/>
</dbReference>
<dbReference type="PANTHER" id="PTHR32182:SF22">
    <property type="entry name" value="ATP-DEPENDENT ENDONUCLEASE, OLD FAMILY-RELATED"/>
    <property type="match status" value="1"/>
</dbReference>
<keyword evidence="3" id="KW-1185">Reference proteome</keyword>
<dbReference type="RefSeq" id="WP_235224032.1">
    <property type="nucleotide sequence ID" value="NZ_JAKGAQ010000001.1"/>
</dbReference>